<keyword evidence="3" id="KW-1185">Reference proteome</keyword>
<reference evidence="2 3" key="1">
    <citation type="submission" date="2024-02" db="EMBL/GenBank/DDBJ databases">
        <title>A novel Wenzhouxiangellaceae bacterium, isolated from coastal sediments.</title>
        <authorList>
            <person name="Du Z.-J."/>
            <person name="Ye Y.-Q."/>
            <person name="Zhang X.-Y."/>
        </authorList>
    </citation>
    <scope>NUCLEOTIDE SEQUENCE [LARGE SCALE GENOMIC DNA]</scope>
    <source>
        <strain evidence="2 3">CH-27</strain>
    </source>
</reference>
<feature type="transmembrane region" description="Helical" evidence="1">
    <location>
        <begin position="117"/>
        <end position="143"/>
    </location>
</feature>
<name>A0AAW9R949_9GAMM</name>
<evidence type="ECO:0000313" key="2">
    <source>
        <dbReference type="EMBL" id="MEJ8568015.1"/>
    </source>
</evidence>
<dbReference type="RefSeq" id="WP_354695338.1">
    <property type="nucleotide sequence ID" value="NZ_JAZHOG010000006.1"/>
</dbReference>
<dbReference type="EMBL" id="JAZHOG010000006">
    <property type="protein sequence ID" value="MEJ8568015.1"/>
    <property type="molecule type" value="Genomic_DNA"/>
</dbReference>
<organism evidence="2 3">
    <name type="scientific">Elongatibacter sediminis</name>
    <dbReference type="NCBI Taxonomy" id="3119006"/>
    <lineage>
        <taxon>Bacteria</taxon>
        <taxon>Pseudomonadati</taxon>
        <taxon>Pseudomonadota</taxon>
        <taxon>Gammaproteobacteria</taxon>
        <taxon>Chromatiales</taxon>
        <taxon>Wenzhouxiangellaceae</taxon>
        <taxon>Elongatibacter</taxon>
    </lineage>
</organism>
<evidence type="ECO:0000313" key="3">
    <source>
        <dbReference type="Proteomes" id="UP001359886"/>
    </source>
</evidence>
<keyword evidence="2" id="KW-0560">Oxidoreductase</keyword>
<keyword evidence="1" id="KW-1133">Transmembrane helix</keyword>
<dbReference type="PANTHER" id="PTHR40057:SF1">
    <property type="entry name" value="SLR1162 PROTEIN"/>
    <property type="match status" value="1"/>
</dbReference>
<dbReference type="SUPFAM" id="SSF54909">
    <property type="entry name" value="Dimeric alpha+beta barrel"/>
    <property type="match status" value="1"/>
</dbReference>
<dbReference type="InterPro" id="IPR038762">
    <property type="entry name" value="ABM_predict"/>
</dbReference>
<dbReference type="Proteomes" id="UP001359886">
    <property type="component" value="Unassembled WGS sequence"/>
</dbReference>
<keyword evidence="2" id="KW-0503">Monooxygenase</keyword>
<keyword evidence="1" id="KW-0472">Membrane</keyword>
<dbReference type="PANTHER" id="PTHR40057">
    <property type="entry name" value="SLR1162 PROTEIN"/>
    <property type="match status" value="1"/>
</dbReference>
<feature type="transmembrane region" description="Helical" evidence="1">
    <location>
        <begin position="149"/>
        <end position="171"/>
    </location>
</feature>
<dbReference type="GO" id="GO:0004497">
    <property type="term" value="F:monooxygenase activity"/>
    <property type="evidence" value="ECO:0007669"/>
    <property type="project" value="UniProtKB-KW"/>
</dbReference>
<dbReference type="InterPro" id="IPR011008">
    <property type="entry name" value="Dimeric_a/b-barrel"/>
</dbReference>
<sequence length="181" mass="20472">MGQNNSAESVTAIVTRRVLPGRKDAYLEWVKQVDQVATTFPGHQGTTGKIAGEDDECHVVFRFDTIENLKAWECSDERRQWLSQLGDIVEEGESRIERLTGLEFLFRDQLHPRAWKMALVLTAAIFLLILAFGPVFSALSAAVPGLPSWLWTLLQVSFQVLLLTYLIMPWAMRLLAGWLGR</sequence>
<comment type="caution">
    <text evidence="2">The sequence shown here is derived from an EMBL/GenBank/DDBJ whole genome shotgun (WGS) entry which is preliminary data.</text>
</comment>
<protein>
    <submittedName>
        <fullName evidence="2">Antibiotic biosynthesis monooxygenase</fullName>
    </submittedName>
</protein>
<proteinExistence type="predicted"/>
<gene>
    <name evidence="2" type="ORF">V3330_10295</name>
</gene>
<keyword evidence="1" id="KW-0812">Transmembrane</keyword>
<evidence type="ECO:0000256" key="1">
    <source>
        <dbReference type="SAM" id="Phobius"/>
    </source>
</evidence>
<accession>A0AAW9R949</accession>
<dbReference type="AlphaFoldDB" id="A0AAW9R949"/>
<dbReference type="Gene3D" id="3.30.70.100">
    <property type="match status" value="1"/>
</dbReference>